<gene>
    <name evidence="1" type="ORF">SAMN05421688_0746</name>
</gene>
<dbReference type="Pfam" id="PF02620">
    <property type="entry name" value="YceD"/>
    <property type="match status" value="1"/>
</dbReference>
<organism evidence="1 2">
    <name type="scientific">Poseidonocella pacifica</name>
    <dbReference type="NCBI Taxonomy" id="871651"/>
    <lineage>
        <taxon>Bacteria</taxon>
        <taxon>Pseudomonadati</taxon>
        <taxon>Pseudomonadota</taxon>
        <taxon>Alphaproteobacteria</taxon>
        <taxon>Rhodobacterales</taxon>
        <taxon>Roseobacteraceae</taxon>
        <taxon>Poseidonocella</taxon>
    </lineage>
</organism>
<name>A0A1I0VKZ6_9RHOB</name>
<sequence length="184" mass="19775">MSTPAVSHPHRIDGLARSHPTAFEIRPGRDALAALSDTLKLSDLRKLCFAGEIAPQGARDWVLRGTLGATVVQPCVVTLKPVTTRIEERILRRYTPDAIEPKAAEIEMPEDETVEPLPSVVDLGEVMTEALALALPAYPRADDASLGEAAYAPPGIEPLRDEDTKPFAGLAAMRDKLAGKDTSD</sequence>
<protein>
    <submittedName>
        <fullName evidence="1">Uncharacterized metal-binding protein YceD, DUF177 family</fullName>
    </submittedName>
</protein>
<dbReference type="Proteomes" id="UP000198796">
    <property type="component" value="Unassembled WGS sequence"/>
</dbReference>
<dbReference type="EMBL" id="FOJU01000001">
    <property type="protein sequence ID" value="SFA77074.1"/>
    <property type="molecule type" value="Genomic_DNA"/>
</dbReference>
<dbReference type="InterPro" id="IPR003772">
    <property type="entry name" value="YceD"/>
</dbReference>
<dbReference type="STRING" id="871651.SAMN05421688_0746"/>
<evidence type="ECO:0000313" key="2">
    <source>
        <dbReference type="Proteomes" id="UP000198796"/>
    </source>
</evidence>
<accession>A0A1I0VKZ6</accession>
<dbReference type="RefSeq" id="WP_245752467.1">
    <property type="nucleotide sequence ID" value="NZ_FOJU01000001.1"/>
</dbReference>
<dbReference type="AlphaFoldDB" id="A0A1I0VKZ6"/>
<reference evidence="1 2" key="1">
    <citation type="submission" date="2016-10" db="EMBL/GenBank/DDBJ databases">
        <authorList>
            <person name="de Groot N.N."/>
        </authorList>
    </citation>
    <scope>NUCLEOTIDE SEQUENCE [LARGE SCALE GENOMIC DNA]</scope>
    <source>
        <strain evidence="1 2">DSM 29316</strain>
    </source>
</reference>
<keyword evidence="2" id="KW-1185">Reference proteome</keyword>
<proteinExistence type="predicted"/>
<evidence type="ECO:0000313" key="1">
    <source>
        <dbReference type="EMBL" id="SFA77074.1"/>
    </source>
</evidence>